<evidence type="ECO:0000313" key="2">
    <source>
        <dbReference type="Proteomes" id="UP001610335"/>
    </source>
</evidence>
<dbReference type="EMBL" id="JBFXLS010000009">
    <property type="protein sequence ID" value="KAL2831383.1"/>
    <property type="molecule type" value="Genomic_DNA"/>
</dbReference>
<organism evidence="1 2">
    <name type="scientific">Aspergillus cavernicola</name>
    <dbReference type="NCBI Taxonomy" id="176166"/>
    <lineage>
        <taxon>Eukaryota</taxon>
        <taxon>Fungi</taxon>
        <taxon>Dikarya</taxon>
        <taxon>Ascomycota</taxon>
        <taxon>Pezizomycotina</taxon>
        <taxon>Eurotiomycetes</taxon>
        <taxon>Eurotiomycetidae</taxon>
        <taxon>Eurotiales</taxon>
        <taxon>Aspergillaceae</taxon>
        <taxon>Aspergillus</taxon>
        <taxon>Aspergillus subgen. Nidulantes</taxon>
    </lineage>
</organism>
<dbReference type="PANTHER" id="PTHR38111">
    <property type="entry name" value="ZN(2)-C6 FUNGAL-TYPE DOMAIN-CONTAINING PROTEIN-RELATED"/>
    <property type="match status" value="1"/>
</dbReference>
<protein>
    <recommendedName>
        <fullName evidence="3">Fungal-specific transcription factor domain-containing protein</fullName>
    </recommendedName>
</protein>
<evidence type="ECO:0008006" key="3">
    <source>
        <dbReference type="Google" id="ProtNLM"/>
    </source>
</evidence>
<sequence>MTCPAIEQSNTIAPLKTIPVDQNTRFLGQFVVFVEKNALTMSFLLILPDLLSLMPTSAVMHHAATALGALEAIRFSQEIIPCLGEANVAERDDVLWTTIFLGLFELLSDKSGNGWIKHMLYGTLKMLQLAGPSMVKSPLRRGFFDLFRVLEASRSLLYNEETILSQECWIKLQKNLSSTEDIPWEPMDGILNLIIETSAFSLRVTDDYFFLSLLYYHALIIFLSGNYNYFPYWDNIPAPILSPDEVADHVNIILDILEQLVSRSRLPGVMLFFPFTVAGSRARRDDHKTNILSLIDRIMNDGFVVAHRVKDKMVARWREVKKVTDVKIQYKLIGNQMGAETIMFDREPLNLLLTHSPSKW</sequence>
<dbReference type="Pfam" id="PF11951">
    <property type="entry name" value="Fungal_trans_2"/>
    <property type="match status" value="1"/>
</dbReference>
<evidence type="ECO:0000313" key="1">
    <source>
        <dbReference type="EMBL" id="KAL2831383.1"/>
    </source>
</evidence>
<reference evidence="1 2" key="1">
    <citation type="submission" date="2024-07" db="EMBL/GenBank/DDBJ databases">
        <title>Section-level genome sequencing and comparative genomics of Aspergillus sections Usti and Cavernicolus.</title>
        <authorList>
            <consortium name="Lawrence Berkeley National Laboratory"/>
            <person name="Nybo J.L."/>
            <person name="Vesth T.C."/>
            <person name="Theobald S."/>
            <person name="Frisvad J.C."/>
            <person name="Larsen T.O."/>
            <person name="Kjaerboelling I."/>
            <person name="Rothschild-Mancinelli K."/>
            <person name="Lyhne E.K."/>
            <person name="Kogle M.E."/>
            <person name="Barry K."/>
            <person name="Clum A."/>
            <person name="Na H."/>
            <person name="Ledsgaard L."/>
            <person name="Lin J."/>
            <person name="Lipzen A."/>
            <person name="Kuo A."/>
            <person name="Riley R."/>
            <person name="Mondo S."/>
            <person name="LaButti K."/>
            <person name="Haridas S."/>
            <person name="Pangalinan J."/>
            <person name="Salamov A.A."/>
            <person name="Simmons B.A."/>
            <person name="Magnuson J.K."/>
            <person name="Chen J."/>
            <person name="Drula E."/>
            <person name="Henrissat B."/>
            <person name="Wiebenga A."/>
            <person name="Lubbers R.J."/>
            <person name="Gomes A.C."/>
            <person name="Makela M.R."/>
            <person name="Stajich J."/>
            <person name="Grigoriev I.V."/>
            <person name="Mortensen U.H."/>
            <person name="De vries R.P."/>
            <person name="Baker S.E."/>
            <person name="Andersen M.R."/>
        </authorList>
    </citation>
    <scope>NUCLEOTIDE SEQUENCE [LARGE SCALE GENOMIC DNA]</scope>
    <source>
        <strain evidence="1 2">CBS 600.67</strain>
    </source>
</reference>
<dbReference type="InterPro" id="IPR053178">
    <property type="entry name" value="Osmoadaptation_assoc"/>
</dbReference>
<dbReference type="Proteomes" id="UP001610335">
    <property type="component" value="Unassembled WGS sequence"/>
</dbReference>
<name>A0ABR4IUD1_9EURO</name>
<keyword evidence="2" id="KW-1185">Reference proteome</keyword>
<comment type="caution">
    <text evidence="1">The sequence shown here is derived from an EMBL/GenBank/DDBJ whole genome shotgun (WGS) entry which is preliminary data.</text>
</comment>
<dbReference type="PANTHER" id="PTHR38111:SF2">
    <property type="entry name" value="FINGER DOMAIN PROTEIN, PUTATIVE (AFU_ORTHOLOGUE AFUA_1G01560)-RELATED"/>
    <property type="match status" value="1"/>
</dbReference>
<dbReference type="InterPro" id="IPR021858">
    <property type="entry name" value="Fun_TF"/>
</dbReference>
<gene>
    <name evidence="1" type="ORF">BDW59DRAFT_169663</name>
</gene>
<proteinExistence type="predicted"/>
<accession>A0ABR4IUD1</accession>